<dbReference type="PANTHER" id="PTHR37490:SF1">
    <property type="entry name" value="GLYCOSYLTRANSFERASE 2-LIKE DOMAIN-CONTAINING PROTEIN"/>
    <property type="match status" value="1"/>
</dbReference>
<dbReference type="Proteomes" id="UP000013827">
    <property type="component" value="Unassembled WGS sequence"/>
</dbReference>
<sequence>MAEFVIARYDEPLGWLSELEPAAVTVYNKGDGPCGGGGARFAEVRCPNVGREGEAYLRHILDRYESLPTVTVFAQADITDHLAAWTAFGTRWGGARFRTKGDFLRHLAAQAAAEGISEPTEVFPKRGFPGLSRASTSVTLHLAGWRRAPAAQTLCKP</sequence>
<keyword evidence="2" id="KW-1185">Reference proteome</keyword>
<dbReference type="Pfam" id="PF11913">
    <property type="entry name" value="DUF3431"/>
    <property type="match status" value="1"/>
</dbReference>
<dbReference type="PaxDb" id="2903-EOD28420"/>
<dbReference type="AlphaFoldDB" id="A0A0D3JY35"/>
<dbReference type="GeneID" id="17273966"/>
<reference evidence="2" key="1">
    <citation type="journal article" date="2013" name="Nature">
        <title>Pan genome of the phytoplankton Emiliania underpins its global distribution.</title>
        <authorList>
            <person name="Read B.A."/>
            <person name="Kegel J."/>
            <person name="Klute M.J."/>
            <person name="Kuo A."/>
            <person name="Lefebvre S.C."/>
            <person name="Maumus F."/>
            <person name="Mayer C."/>
            <person name="Miller J."/>
            <person name="Monier A."/>
            <person name="Salamov A."/>
            <person name="Young J."/>
            <person name="Aguilar M."/>
            <person name="Claverie J.M."/>
            <person name="Frickenhaus S."/>
            <person name="Gonzalez K."/>
            <person name="Herman E.K."/>
            <person name="Lin Y.C."/>
            <person name="Napier J."/>
            <person name="Ogata H."/>
            <person name="Sarno A.F."/>
            <person name="Shmutz J."/>
            <person name="Schroeder D."/>
            <person name="de Vargas C."/>
            <person name="Verret F."/>
            <person name="von Dassow P."/>
            <person name="Valentin K."/>
            <person name="Van de Peer Y."/>
            <person name="Wheeler G."/>
            <person name="Dacks J.B."/>
            <person name="Delwiche C.F."/>
            <person name="Dyhrman S.T."/>
            <person name="Glockner G."/>
            <person name="John U."/>
            <person name="Richards T."/>
            <person name="Worden A.Z."/>
            <person name="Zhang X."/>
            <person name="Grigoriev I.V."/>
            <person name="Allen A.E."/>
            <person name="Bidle K."/>
            <person name="Borodovsky M."/>
            <person name="Bowler C."/>
            <person name="Brownlee C."/>
            <person name="Cock J.M."/>
            <person name="Elias M."/>
            <person name="Gladyshev V.N."/>
            <person name="Groth M."/>
            <person name="Guda C."/>
            <person name="Hadaegh A."/>
            <person name="Iglesias-Rodriguez M.D."/>
            <person name="Jenkins J."/>
            <person name="Jones B.M."/>
            <person name="Lawson T."/>
            <person name="Leese F."/>
            <person name="Lindquist E."/>
            <person name="Lobanov A."/>
            <person name="Lomsadze A."/>
            <person name="Malik S.B."/>
            <person name="Marsh M.E."/>
            <person name="Mackinder L."/>
            <person name="Mock T."/>
            <person name="Mueller-Roeber B."/>
            <person name="Pagarete A."/>
            <person name="Parker M."/>
            <person name="Probert I."/>
            <person name="Quesneville H."/>
            <person name="Raines C."/>
            <person name="Rensing S.A."/>
            <person name="Riano-Pachon D.M."/>
            <person name="Richier S."/>
            <person name="Rokitta S."/>
            <person name="Shiraiwa Y."/>
            <person name="Soanes D.M."/>
            <person name="van der Giezen M."/>
            <person name="Wahlund T.M."/>
            <person name="Williams B."/>
            <person name="Wilson W."/>
            <person name="Wolfe G."/>
            <person name="Wurch L.L."/>
        </authorList>
    </citation>
    <scope>NUCLEOTIDE SEQUENCE</scope>
</reference>
<evidence type="ECO:0000313" key="2">
    <source>
        <dbReference type="Proteomes" id="UP000013827"/>
    </source>
</evidence>
<evidence type="ECO:0000313" key="1">
    <source>
        <dbReference type="EnsemblProtists" id="EOD28420"/>
    </source>
</evidence>
<dbReference type="RefSeq" id="XP_005780849.1">
    <property type="nucleotide sequence ID" value="XM_005780792.1"/>
</dbReference>
<organism evidence="1 2">
    <name type="scientific">Emiliania huxleyi (strain CCMP1516)</name>
    <dbReference type="NCBI Taxonomy" id="280463"/>
    <lineage>
        <taxon>Eukaryota</taxon>
        <taxon>Haptista</taxon>
        <taxon>Haptophyta</taxon>
        <taxon>Prymnesiophyceae</taxon>
        <taxon>Isochrysidales</taxon>
        <taxon>Noelaerhabdaceae</taxon>
        <taxon>Emiliania</taxon>
    </lineage>
</organism>
<protein>
    <submittedName>
        <fullName evidence="1">Uncharacterized protein</fullName>
    </submittedName>
</protein>
<dbReference type="InterPro" id="IPR021838">
    <property type="entry name" value="DUF3431"/>
</dbReference>
<dbReference type="HOGENOM" id="CLU_141939_0_0_1"/>
<accession>A0A0D3JY35</accession>
<reference evidence="1" key="2">
    <citation type="submission" date="2024-10" db="UniProtKB">
        <authorList>
            <consortium name="EnsemblProtists"/>
        </authorList>
    </citation>
    <scope>IDENTIFICATION</scope>
</reference>
<name>A0A0D3JY35_EMIH1</name>
<dbReference type="EnsemblProtists" id="EOD28420">
    <property type="protein sequence ID" value="EOD28420"/>
    <property type="gene ID" value="EMIHUDRAFT_204284"/>
</dbReference>
<dbReference type="PANTHER" id="PTHR37490">
    <property type="entry name" value="EXPRESSED PROTEIN"/>
    <property type="match status" value="1"/>
</dbReference>
<dbReference type="eggNOG" id="ENOG502SDTZ">
    <property type="taxonomic scope" value="Eukaryota"/>
</dbReference>
<proteinExistence type="predicted"/>
<dbReference type="KEGG" id="ehx:EMIHUDRAFT_204284"/>